<keyword evidence="4" id="KW-0472">Membrane</keyword>
<gene>
    <name evidence="7" type="ORF">ABQJ56_16865</name>
</gene>
<dbReference type="Gene3D" id="2.130.10.10">
    <property type="entry name" value="YVTN repeat-like/Quinoprotein amine dehydrogenase"/>
    <property type="match status" value="3"/>
</dbReference>
<dbReference type="Pfam" id="PF07494">
    <property type="entry name" value="Reg_prop"/>
    <property type="match status" value="3"/>
</dbReference>
<dbReference type="SUPFAM" id="SSF63829">
    <property type="entry name" value="Calcium-dependent phosphotriesterase"/>
    <property type="match status" value="2"/>
</dbReference>
<evidence type="ECO:0000256" key="2">
    <source>
        <dbReference type="ARBA" id="ARBA00012438"/>
    </source>
</evidence>
<proteinExistence type="predicted"/>
<dbReference type="Gene3D" id="2.60.40.10">
    <property type="entry name" value="Immunoglobulins"/>
    <property type="match status" value="1"/>
</dbReference>
<keyword evidence="5" id="KW-0732">Signal</keyword>
<accession>A0ABV3QTG6</accession>
<dbReference type="PANTHER" id="PTHR43547:SF2">
    <property type="entry name" value="HYBRID SIGNAL TRANSDUCTION HISTIDINE KINASE C"/>
    <property type="match status" value="1"/>
</dbReference>
<dbReference type="Proteomes" id="UP001556170">
    <property type="component" value="Unassembled WGS sequence"/>
</dbReference>
<dbReference type="InterPro" id="IPR011110">
    <property type="entry name" value="Reg_prop"/>
</dbReference>
<keyword evidence="4" id="KW-0812">Transmembrane</keyword>
<evidence type="ECO:0000256" key="5">
    <source>
        <dbReference type="SAM" id="SignalP"/>
    </source>
</evidence>
<keyword evidence="8" id="KW-1185">Reference proteome</keyword>
<dbReference type="RefSeq" id="WP_367846182.1">
    <property type="nucleotide sequence ID" value="NZ_JBFOHL010000024.1"/>
</dbReference>
<feature type="non-terminal residue" evidence="7">
    <location>
        <position position="835"/>
    </location>
</feature>
<evidence type="ECO:0000313" key="7">
    <source>
        <dbReference type="EMBL" id="MEW9625891.1"/>
    </source>
</evidence>
<evidence type="ECO:0000259" key="6">
    <source>
        <dbReference type="Pfam" id="PF07495"/>
    </source>
</evidence>
<dbReference type="Pfam" id="PF07495">
    <property type="entry name" value="Y_Y_Y"/>
    <property type="match status" value="1"/>
</dbReference>
<dbReference type="EC" id="2.7.13.3" evidence="2"/>
<comment type="caution">
    <text evidence="7">The sequence shown here is derived from an EMBL/GenBank/DDBJ whole genome shotgun (WGS) entry which is preliminary data.</text>
</comment>
<name>A0ABV3QTG6_9GAMM</name>
<evidence type="ECO:0000313" key="8">
    <source>
        <dbReference type="Proteomes" id="UP001556170"/>
    </source>
</evidence>
<evidence type="ECO:0000256" key="1">
    <source>
        <dbReference type="ARBA" id="ARBA00000085"/>
    </source>
</evidence>
<dbReference type="InterPro" id="IPR013783">
    <property type="entry name" value="Ig-like_fold"/>
</dbReference>
<keyword evidence="3" id="KW-0597">Phosphoprotein</keyword>
<comment type="catalytic activity">
    <reaction evidence="1">
        <text>ATP + protein L-histidine = ADP + protein N-phospho-L-histidine.</text>
        <dbReference type="EC" id="2.7.13.3"/>
    </reaction>
</comment>
<organism evidence="7 8">
    <name type="scientific">Rhodanobacter geophilus</name>
    <dbReference type="NCBI Taxonomy" id="3162488"/>
    <lineage>
        <taxon>Bacteria</taxon>
        <taxon>Pseudomonadati</taxon>
        <taxon>Pseudomonadota</taxon>
        <taxon>Gammaproteobacteria</taxon>
        <taxon>Lysobacterales</taxon>
        <taxon>Rhodanobacteraceae</taxon>
        <taxon>Rhodanobacter</taxon>
    </lineage>
</organism>
<evidence type="ECO:0000256" key="4">
    <source>
        <dbReference type="SAM" id="Phobius"/>
    </source>
</evidence>
<feature type="transmembrane region" description="Helical" evidence="4">
    <location>
        <begin position="774"/>
        <end position="795"/>
    </location>
</feature>
<keyword evidence="4" id="KW-1133">Transmembrane helix</keyword>
<sequence length="835" mass="91194">MSAGLLGLLLVISAQVSAGVAAAQASVTTATPLVTPQFRRYGVSDGLPSSNVYAVVQDHNGAIWFGTKGGIARYDGVHFRVFRHAANEPGSLYDNGIATLLVDKRNRLWAAGLNAGLNRYDAATGKFEHWGHDPADPSSLSSDRVWSLAQTPDGTLWVGTGRGLDRMRPDGHGFEHVSYQAPGGKAESFGMVAALYVDAHGQLWLGSDLGVFRRDGQGGMHRVLAADPRQSMSAWSISGTGDEIRIATDHLLMVVGPDGLARHFGGTAIPDTNVMASVRDDSGRLWIGTQRGLFMQLRPGAPVMAVTNQPALDGDLPGTWVWQMLVDRAGGLWLALLDGGVGYLAPGWDSFSRFTHIPDDPASLRDSIATTMARGRDGRHIWVGERAGRVDRLDPVTGQVEHSFSGLGGDVAGMTEDARGRLWVVLQGAIDVCDGVRHGCVRIDLGSSGMRHPLEVEPGPDGKMFARTFGEGIFRIDPDTLAVTAVPMDQPNEKVRWGSQMTLRDGVFWYASDGGMMWLDRAHDRFEMAPGAPQGQSVDAFAFTPHGMWMANANGMVHYRIEGGGLLRDRTVDAAHGWPSINVVDLQVDDQKRVWVFGHDGLWRYDPANGRFRSFGLQDGLANGEFSRGYAVMPSGYLYAATLGGVVAFDPDRIGEQKKAPPLAITGVSVRRHGTRQALPFDAGVVQVGWRDRQLGIQARVFSYLDPTDNHYRFFLHGFDPGWVDVGNQGERDLSGLGSGNYTLDVMAKGAEGVWAHLPRPLRIEVQAPPWQRWWAWLLYVVAVAAAVGWIMWAWRRRLAQRHRIELIEQRRALAEQASAAKTQFLATLSHEIRT</sequence>
<evidence type="ECO:0000256" key="3">
    <source>
        <dbReference type="ARBA" id="ARBA00022553"/>
    </source>
</evidence>
<dbReference type="InterPro" id="IPR015943">
    <property type="entry name" value="WD40/YVTN_repeat-like_dom_sf"/>
</dbReference>
<feature type="domain" description="Two component regulator three Y" evidence="6">
    <location>
        <begin position="703"/>
        <end position="757"/>
    </location>
</feature>
<dbReference type="CDD" id="cd00082">
    <property type="entry name" value="HisKA"/>
    <property type="match status" value="1"/>
</dbReference>
<dbReference type="InterPro" id="IPR011123">
    <property type="entry name" value="Y_Y_Y"/>
</dbReference>
<dbReference type="InterPro" id="IPR003661">
    <property type="entry name" value="HisK_dim/P_dom"/>
</dbReference>
<feature type="signal peptide" evidence="5">
    <location>
        <begin position="1"/>
        <end position="18"/>
    </location>
</feature>
<dbReference type="PANTHER" id="PTHR43547">
    <property type="entry name" value="TWO-COMPONENT HISTIDINE KINASE"/>
    <property type="match status" value="1"/>
</dbReference>
<protein>
    <recommendedName>
        <fullName evidence="2">histidine kinase</fullName>
        <ecNumber evidence="2">2.7.13.3</ecNumber>
    </recommendedName>
</protein>
<feature type="chain" id="PRO_5046632790" description="histidine kinase" evidence="5">
    <location>
        <begin position="19"/>
        <end position="835"/>
    </location>
</feature>
<reference evidence="7 8" key="1">
    <citation type="submission" date="2024-06" db="EMBL/GenBank/DDBJ databases">
        <authorList>
            <person name="Woo H."/>
        </authorList>
    </citation>
    <scope>NUCLEOTIDE SEQUENCE [LARGE SCALE GENOMIC DNA]</scope>
    <source>
        <strain evidence="7 8">S2-g</strain>
    </source>
</reference>
<dbReference type="EMBL" id="JBFOHL010000024">
    <property type="protein sequence ID" value="MEW9625891.1"/>
    <property type="molecule type" value="Genomic_DNA"/>
</dbReference>